<evidence type="ECO:0000256" key="1">
    <source>
        <dbReference type="ARBA" id="ARBA00008791"/>
    </source>
</evidence>
<evidence type="ECO:0000313" key="3">
    <source>
        <dbReference type="EMBL" id="CAG7646235.1"/>
    </source>
</evidence>
<dbReference type="Pfam" id="PF00582">
    <property type="entry name" value="Usp"/>
    <property type="match status" value="2"/>
</dbReference>
<dbReference type="InterPro" id="IPR006015">
    <property type="entry name" value="Universal_stress_UspA"/>
</dbReference>
<proteinExistence type="inferred from homology"/>
<dbReference type="RefSeq" id="WP_205044973.1">
    <property type="nucleotide sequence ID" value="NZ_CAJVAX010000018.1"/>
</dbReference>
<accession>A0A9W4H2T3</accession>
<dbReference type="Gene3D" id="3.40.50.620">
    <property type="entry name" value="HUPs"/>
    <property type="match status" value="2"/>
</dbReference>
<gene>
    <name evidence="3" type="ORF">SBRY_40363</name>
</gene>
<dbReference type="SUPFAM" id="SSF52402">
    <property type="entry name" value="Adenine nucleotide alpha hydrolases-like"/>
    <property type="match status" value="2"/>
</dbReference>
<organism evidence="3 4">
    <name type="scientific">Actinacidiphila bryophytorum</name>
    <dbReference type="NCBI Taxonomy" id="1436133"/>
    <lineage>
        <taxon>Bacteria</taxon>
        <taxon>Bacillati</taxon>
        <taxon>Actinomycetota</taxon>
        <taxon>Actinomycetes</taxon>
        <taxon>Kitasatosporales</taxon>
        <taxon>Streptomycetaceae</taxon>
        <taxon>Actinacidiphila</taxon>
    </lineage>
</organism>
<dbReference type="Proteomes" id="UP001153328">
    <property type="component" value="Unassembled WGS sequence"/>
</dbReference>
<dbReference type="AlphaFoldDB" id="A0A9W4H2T3"/>
<dbReference type="EMBL" id="CAJVAX010000018">
    <property type="protein sequence ID" value="CAG7646235.1"/>
    <property type="molecule type" value="Genomic_DNA"/>
</dbReference>
<comment type="similarity">
    <text evidence="1">Belongs to the universal stress protein A family.</text>
</comment>
<feature type="domain" description="UspA" evidence="2">
    <location>
        <begin position="150"/>
        <end position="290"/>
    </location>
</feature>
<reference evidence="3" key="1">
    <citation type="submission" date="2021-06" db="EMBL/GenBank/DDBJ databases">
        <authorList>
            <person name="Arsene-Ploetze F."/>
        </authorList>
    </citation>
    <scope>NUCLEOTIDE SEQUENCE</scope>
    <source>
        <strain evidence="3">SBRY1</strain>
    </source>
</reference>
<evidence type="ECO:0000313" key="4">
    <source>
        <dbReference type="Proteomes" id="UP001153328"/>
    </source>
</evidence>
<dbReference type="PRINTS" id="PR01438">
    <property type="entry name" value="UNVRSLSTRESS"/>
</dbReference>
<sequence>MVGALVVVGTDGSAPSLDAVAEAAGEAARRDARLRVVHAFGWPEVHFPPGATPLLCTERDMRALTDPLLTRAVERARAAAPGVAVSREVVTGDALKVLVEQSRDAQLVVVGSRGTGALAGLLVGSTGVGLAAHAGCPVLVVRGRPDPSGPVLVGVDGSPAARDAIAFAFDEAALRGSALLAVHAWTTWNVPVPPPPEDPATPYAYPPGQLAADEERLLAEALAGWTVRYPQVPVEQRSVRAATRETLVAESGTAQLLVVGARGRGGFTGLLLGSVSQAMLHHAGCPVAVVGSRAGVAR</sequence>
<evidence type="ECO:0000259" key="2">
    <source>
        <dbReference type="Pfam" id="PF00582"/>
    </source>
</evidence>
<feature type="domain" description="UspA" evidence="2">
    <location>
        <begin position="6"/>
        <end position="142"/>
    </location>
</feature>
<name>A0A9W4H2T3_9ACTN</name>
<comment type="caution">
    <text evidence="3">The sequence shown here is derived from an EMBL/GenBank/DDBJ whole genome shotgun (WGS) entry which is preliminary data.</text>
</comment>
<keyword evidence="4" id="KW-1185">Reference proteome</keyword>
<protein>
    <submittedName>
        <fullName evidence="3">Universal stress protein family</fullName>
    </submittedName>
</protein>
<dbReference type="InterPro" id="IPR014729">
    <property type="entry name" value="Rossmann-like_a/b/a_fold"/>
</dbReference>
<dbReference type="InterPro" id="IPR006016">
    <property type="entry name" value="UspA"/>
</dbReference>
<dbReference type="PANTHER" id="PTHR46268:SF6">
    <property type="entry name" value="UNIVERSAL STRESS PROTEIN UP12"/>
    <property type="match status" value="1"/>
</dbReference>
<dbReference type="PANTHER" id="PTHR46268">
    <property type="entry name" value="STRESS RESPONSE PROTEIN NHAX"/>
    <property type="match status" value="1"/>
</dbReference>